<dbReference type="SUPFAM" id="SSF56784">
    <property type="entry name" value="HAD-like"/>
    <property type="match status" value="1"/>
</dbReference>
<evidence type="ECO:0000313" key="6">
    <source>
        <dbReference type="EMBL" id="EFW88919.1"/>
    </source>
</evidence>
<dbReference type="SFLD" id="SFLDG01135">
    <property type="entry name" value="C1.5.6:_HAD__Beta-PGM__Phospha"/>
    <property type="match status" value="1"/>
</dbReference>
<comment type="similarity">
    <text evidence="2">Belongs to the HAD-like hydrolase superfamily. CbbY/CbbZ/Gph/YieH family.</text>
</comment>
<dbReference type="InterPro" id="IPR051600">
    <property type="entry name" value="Beta-PGM-like"/>
</dbReference>
<dbReference type="PANTHER" id="PTHR46193">
    <property type="entry name" value="6-PHOSPHOGLUCONATE PHOSPHATASE"/>
    <property type="match status" value="1"/>
</dbReference>
<evidence type="ECO:0000256" key="5">
    <source>
        <dbReference type="ARBA" id="ARBA00023277"/>
    </source>
</evidence>
<gene>
    <name evidence="6" type="ORF">HMPREF0819_0883</name>
</gene>
<keyword evidence="4" id="KW-0460">Magnesium</keyword>
<name>E8JPG0_STREI</name>
<dbReference type="AlphaFoldDB" id="E8JPG0"/>
<keyword evidence="5" id="KW-0119">Carbohydrate metabolism</keyword>
<dbReference type="InterPro" id="IPR041492">
    <property type="entry name" value="HAD_2"/>
</dbReference>
<dbReference type="PANTHER" id="PTHR46193:SF18">
    <property type="entry name" value="HEXITOL PHOSPHATASE B"/>
    <property type="match status" value="1"/>
</dbReference>
<accession>E8JPG0</accession>
<dbReference type="GO" id="GO:0046872">
    <property type="term" value="F:metal ion binding"/>
    <property type="evidence" value="ECO:0007669"/>
    <property type="project" value="UniProtKB-KW"/>
</dbReference>
<dbReference type="SFLD" id="SFLDG01129">
    <property type="entry name" value="C1.5:_HAD__Beta-PGM__Phosphata"/>
    <property type="match status" value="1"/>
</dbReference>
<protein>
    <submittedName>
        <fullName evidence="6">HAD hydrolase, family IA, variant 3</fullName>
    </submittedName>
</protein>
<dbReference type="Pfam" id="PF13419">
    <property type="entry name" value="HAD_2"/>
    <property type="match status" value="1"/>
</dbReference>
<keyword evidence="6" id="KW-0378">Hydrolase</keyword>
<dbReference type="Gene3D" id="1.10.150.240">
    <property type="entry name" value="Putative phosphatase, domain 2"/>
    <property type="match status" value="1"/>
</dbReference>
<dbReference type="NCBIfam" id="TIGR01549">
    <property type="entry name" value="HAD-SF-IA-v1"/>
    <property type="match status" value="1"/>
</dbReference>
<dbReference type="PRINTS" id="PR00413">
    <property type="entry name" value="HADHALOGNASE"/>
</dbReference>
<evidence type="ECO:0000256" key="2">
    <source>
        <dbReference type="ARBA" id="ARBA00006171"/>
    </source>
</evidence>
<proteinExistence type="inferred from homology"/>
<dbReference type="CDD" id="cd07505">
    <property type="entry name" value="HAD_BPGM-like"/>
    <property type="match status" value="1"/>
</dbReference>
<dbReference type="Gene3D" id="3.40.50.1000">
    <property type="entry name" value="HAD superfamily/HAD-like"/>
    <property type="match status" value="1"/>
</dbReference>
<dbReference type="InterPro" id="IPR023214">
    <property type="entry name" value="HAD_sf"/>
</dbReference>
<dbReference type="EMBL" id="AEVB01000027">
    <property type="protein sequence ID" value="EFW88919.1"/>
    <property type="molecule type" value="Genomic_DNA"/>
</dbReference>
<dbReference type="InterPro" id="IPR036412">
    <property type="entry name" value="HAD-like_sf"/>
</dbReference>
<evidence type="ECO:0000313" key="7">
    <source>
        <dbReference type="Proteomes" id="UP000005699"/>
    </source>
</evidence>
<evidence type="ECO:0000256" key="3">
    <source>
        <dbReference type="ARBA" id="ARBA00022723"/>
    </source>
</evidence>
<sequence length="229" mass="25614">MFESFMVEYFQEAVMIKAIIFDMDGVLFNTESFYFKRREAFLASKGISIKHLPPKFFVGGRIDQFWEKILGDKISDYDTKALEAEYTTYKSVHRPDYKSLVFSDAKTVLAELKAKGFVLALASNTVRSDVEAALTKCGLIEYFTYILTGDDFTEGKPNPAIYNAACAKLSFDKDDIVIIEDSQKGIQAGVAAGVRVIAIRDKEFGVDQSKASILVDNLTEAMQVIDKES</sequence>
<dbReference type="HOGENOM" id="CLU_045011_13_3_9"/>
<reference evidence="6 7" key="1">
    <citation type="submission" date="2010-12" db="EMBL/GenBank/DDBJ databases">
        <authorList>
            <person name="Muzny D."/>
            <person name="Qin X."/>
            <person name="Deng J."/>
            <person name="Jiang H."/>
            <person name="Liu Y."/>
            <person name="Qu J."/>
            <person name="Song X.-Z."/>
            <person name="Zhang L."/>
            <person name="Thornton R."/>
            <person name="Coyle M."/>
            <person name="Francisco L."/>
            <person name="Jackson L."/>
            <person name="Javaid M."/>
            <person name="Korchina V."/>
            <person name="Kovar C."/>
            <person name="Mata R."/>
            <person name="Mathew T."/>
            <person name="Ngo R."/>
            <person name="Nguyen L."/>
            <person name="Nguyen N."/>
            <person name="Okwuonu G."/>
            <person name="Ongeri F."/>
            <person name="Pham C."/>
            <person name="Simmons D."/>
            <person name="Wilczek-Boney K."/>
            <person name="Hale W."/>
            <person name="Jakkamsetti A."/>
            <person name="Pham P."/>
            <person name="Ruth R."/>
            <person name="San Lucas F."/>
            <person name="Warren J."/>
            <person name="Zhang J."/>
            <person name="Zhao Z."/>
            <person name="Zhou C."/>
            <person name="Zhu D."/>
            <person name="Lee S."/>
            <person name="Bess C."/>
            <person name="Blankenburg K."/>
            <person name="Forbes L."/>
            <person name="Fu Q."/>
            <person name="Gubbala S."/>
            <person name="Hirani K."/>
            <person name="Jayaseelan J.C."/>
            <person name="Lara F."/>
            <person name="Munidasa M."/>
            <person name="Palculict T."/>
            <person name="Patil S."/>
            <person name="Pu L.-L."/>
            <person name="Saada N."/>
            <person name="Tang L."/>
            <person name="Weissenberger G."/>
            <person name="Zhu Y."/>
            <person name="Hemphill L."/>
            <person name="Shang Y."/>
            <person name="Youmans B."/>
            <person name="Ayvaz T."/>
            <person name="Ross M."/>
            <person name="Santibanez J."/>
            <person name="Aqrawi P."/>
            <person name="Gross S."/>
            <person name="Joshi V."/>
            <person name="Fowler G."/>
            <person name="Nazareth L."/>
            <person name="Reid J."/>
            <person name="Worley K."/>
            <person name="Petrosino J."/>
            <person name="Highlander S."/>
            <person name="Gibbs R."/>
        </authorList>
    </citation>
    <scope>NUCLEOTIDE SEQUENCE [LARGE SCALE GENOMIC DNA]</scope>
    <source>
        <strain evidence="6 7">ATCC 9812</strain>
    </source>
</reference>
<dbReference type="InterPro" id="IPR023198">
    <property type="entry name" value="PGP-like_dom2"/>
</dbReference>
<organism evidence="6 7">
    <name type="scientific">Streptococcus equinus ATCC 9812</name>
    <dbReference type="NCBI Taxonomy" id="525379"/>
    <lineage>
        <taxon>Bacteria</taxon>
        <taxon>Bacillati</taxon>
        <taxon>Bacillota</taxon>
        <taxon>Bacilli</taxon>
        <taxon>Lactobacillales</taxon>
        <taxon>Streptococcaceae</taxon>
        <taxon>Streptococcus</taxon>
    </lineage>
</organism>
<dbReference type="SFLD" id="SFLDS00003">
    <property type="entry name" value="Haloacid_Dehalogenase"/>
    <property type="match status" value="1"/>
</dbReference>
<dbReference type="eggNOG" id="COG0637">
    <property type="taxonomic scope" value="Bacteria"/>
</dbReference>
<dbReference type="GO" id="GO:0016787">
    <property type="term" value="F:hydrolase activity"/>
    <property type="evidence" value="ECO:0007669"/>
    <property type="project" value="UniProtKB-KW"/>
</dbReference>
<evidence type="ECO:0000256" key="4">
    <source>
        <dbReference type="ARBA" id="ARBA00022842"/>
    </source>
</evidence>
<dbReference type="InterPro" id="IPR006439">
    <property type="entry name" value="HAD-SF_hydro_IA"/>
</dbReference>
<dbReference type="NCBIfam" id="TIGR01509">
    <property type="entry name" value="HAD-SF-IA-v3"/>
    <property type="match status" value="1"/>
</dbReference>
<comment type="cofactor">
    <cofactor evidence="1">
        <name>Mg(2+)</name>
        <dbReference type="ChEBI" id="CHEBI:18420"/>
    </cofactor>
</comment>
<keyword evidence="3" id="KW-0479">Metal-binding</keyword>
<comment type="caution">
    <text evidence="6">The sequence shown here is derived from an EMBL/GenBank/DDBJ whole genome shotgun (WGS) entry which is preliminary data.</text>
</comment>
<dbReference type="Proteomes" id="UP000005699">
    <property type="component" value="Unassembled WGS sequence"/>
</dbReference>
<evidence type="ECO:0000256" key="1">
    <source>
        <dbReference type="ARBA" id="ARBA00001946"/>
    </source>
</evidence>